<evidence type="ECO:0000313" key="3">
    <source>
        <dbReference type="Proteomes" id="UP000635565"/>
    </source>
</evidence>
<name>A0ABQ3VGX7_9CHLR</name>
<evidence type="ECO:0000313" key="2">
    <source>
        <dbReference type="EMBL" id="GHO84893.1"/>
    </source>
</evidence>
<evidence type="ECO:0000256" key="1">
    <source>
        <dbReference type="SAM" id="MobiDB-lite"/>
    </source>
</evidence>
<reference evidence="2 3" key="1">
    <citation type="journal article" date="2021" name="Int. J. Syst. Evol. Microbiol.">
        <title>Reticulibacter mediterranei gen. nov., sp. nov., within the new family Reticulibacteraceae fam. nov., and Ktedonospora formicarum gen. nov., sp. nov., Ktedonobacter robiniae sp. nov., Dictyobacter formicarum sp. nov. and Dictyobacter arantiisoli sp. nov., belonging to the class Ktedonobacteria.</title>
        <authorList>
            <person name="Yabe S."/>
            <person name="Zheng Y."/>
            <person name="Wang C.M."/>
            <person name="Sakai Y."/>
            <person name="Abe K."/>
            <person name="Yokota A."/>
            <person name="Donadio S."/>
            <person name="Cavaletti L."/>
            <person name="Monciardini P."/>
        </authorList>
    </citation>
    <scope>NUCLEOTIDE SEQUENCE [LARGE SCALE GENOMIC DNA]</scope>
    <source>
        <strain evidence="2 3">SOSP1-9</strain>
    </source>
</reference>
<dbReference type="Proteomes" id="UP000635565">
    <property type="component" value="Unassembled WGS sequence"/>
</dbReference>
<sequence>MIPLLDTLGIPPLAGLCTYDEACRPGYSVDETVALLKRYNYVKTSLNEFFATHIAHTPEWEVKCGFSLHLWLEAEHSALLRKRVTEMREPPHYLDTVPDERLQAFFAELIRSHTTLELLVGVYAVVKPAMIAALKQHLDRANPLIDHPTSRQLRVILGEEEEMVAWGRQAIAALTRTPEDVQVANAWEKHLSWYLATAGGIAGDQPAPESLPPTPRSDGSPYQADWIPQRDQRFVDPFNHAAKIDEYYQDETLPPDERVCALLYKRLREIDVPEWMGPIIARTRGKAWEYYHDMSRQLWDEARHAMMGSVGLYAKGVPFYRYPIDIKSSCSLNRDYEPIEAHIILWGIEQSLMPRETGKRWEWEIATAANDVLSTRFQDYDWADEVLHAQIGRKWLLPHFENRNALLAAWEELMKRWNTSLDELAVLSEQKEWWPDFIAEVRQHQGTELAERY</sequence>
<proteinExistence type="predicted"/>
<feature type="region of interest" description="Disordered" evidence="1">
    <location>
        <begin position="204"/>
        <end position="223"/>
    </location>
</feature>
<gene>
    <name evidence="2" type="ORF">KSZ_28990</name>
</gene>
<evidence type="ECO:0008006" key="4">
    <source>
        <dbReference type="Google" id="ProtNLM"/>
    </source>
</evidence>
<keyword evidence="3" id="KW-1185">Reference proteome</keyword>
<organism evidence="2 3">
    <name type="scientific">Dictyobacter formicarum</name>
    <dbReference type="NCBI Taxonomy" id="2778368"/>
    <lineage>
        <taxon>Bacteria</taxon>
        <taxon>Bacillati</taxon>
        <taxon>Chloroflexota</taxon>
        <taxon>Ktedonobacteria</taxon>
        <taxon>Ktedonobacterales</taxon>
        <taxon>Dictyobacteraceae</taxon>
        <taxon>Dictyobacter</taxon>
    </lineage>
</organism>
<comment type="caution">
    <text evidence="2">The sequence shown here is derived from an EMBL/GenBank/DDBJ whole genome shotgun (WGS) entry which is preliminary data.</text>
</comment>
<dbReference type="EMBL" id="BNJJ01000007">
    <property type="protein sequence ID" value="GHO84893.1"/>
    <property type="molecule type" value="Genomic_DNA"/>
</dbReference>
<accession>A0ABQ3VGX7</accession>
<dbReference type="RefSeq" id="WP_201362519.1">
    <property type="nucleotide sequence ID" value="NZ_BNJJ01000007.1"/>
</dbReference>
<protein>
    <recommendedName>
        <fullName evidence="4">DUF455 family protein</fullName>
    </recommendedName>
</protein>